<organism evidence="1 2">
    <name type="scientific">Vermiconidia calcicola</name>
    <dbReference type="NCBI Taxonomy" id="1690605"/>
    <lineage>
        <taxon>Eukaryota</taxon>
        <taxon>Fungi</taxon>
        <taxon>Dikarya</taxon>
        <taxon>Ascomycota</taxon>
        <taxon>Pezizomycotina</taxon>
        <taxon>Dothideomycetes</taxon>
        <taxon>Dothideomycetidae</taxon>
        <taxon>Mycosphaerellales</taxon>
        <taxon>Extremaceae</taxon>
        <taxon>Vermiconidia</taxon>
    </lineage>
</organism>
<keyword evidence="2" id="KW-1185">Reference proteome</keyword>
<sequence>MSTRQTARHVRQRKLNTKQPLRIIRENDIDDAPDDESQRHIPQVETGVEKGEEIEYHLQAVINAANATALGAKSNTQSYIPTPDATRAKGVKYDELYPKAFSLPSTYIRFSSTVEDSIGVAYCMNDDDVEFFGRLNEGKDVNGQPRKDKLSQCSDDTFEEVMNFFEESSTRLQPYANVDNAPILSLEEMESSIDDSISAEAQKWLKPVYQYWVLRKGSRPLMPTIKVRVLDTSNEADDADPYVCFRRREVRQTRKTRGRDAQVVEKLKKLRLELEQARQLVQMVVQREQLNKEDLEVSRKVFDERRKLKDVKVSKQIIGEKGEDEELLVNQKPAQKPKARQDPGQRPPTLRLRSLGDRSAPENDLVQLSDIQTEAEAQVQHTIEARKEQHKRWNQQWIDETWRPITPPLDPSDEPPKWAPLLFARAAYPTPPPTLPSEGSQERDEDVEMTDQPQIKEEDAVAGATPDFEPEHIFHIPGAYPVDDEPVERDPAPACRLRYGRGGRCYLETKRKRPFGIVSSGVVSDSDSDDEGEDYYPVSPRKIFDYRCATNVRSSQPNGIPGERRHCPSGDQSAMAAGVPSSGSQPPCREVTQANPQTGVWLGG</sequence>
<reference evidence="1" key="1">
    <citation type="submission" date="2023-07" db="EMBL/GenBank/DDBJ databases">
        <title>Black Yeasts Isolated from many extreme environments.</title>
        <authorList>
            <person name="Coleine C."/>
            <person name="Stajich J.E."/>
            <person name="Selbmann L."/>
        </authorList>
    </citation>
    <scope>NUCLEOTIDE SEQUENCE</scope>
    <source>
        <strain evidence="1">CCFEE 5714</strain>
    </source>
</reference>
<dbReference type="Proteomes" id="UP001281147">
    <property type="component" value="Unassembled WGS sequence"/>
</dbReference>
<accession>A0ACC3NHU4</accession>
<proteinExistence type="predicted"/>
<protein>
    <submittedName>
        <fullName evidence="1">Enhancer of polycomb-like protein 1</fullName>
    </submittedName>
</protein>
<evidence type="ECO:0000313" key="1">
    <source>
        <dbReference type="EMBL" id="KAK3717292.1"/>
    </source>
</evidence>
<evidence type="ECO:0000313" key="2">
    <source>
        <dbReference type="Proteomes" id="UP001281147"/>
    </source>
</evidence>
<dbReference type="EMBL" id="JAUTXU010000038">
    <property type="protein sequence ID" value="KAK3717292.1"/>
    <property type="molecule type" value="Genomic_DNA"/>
</dbReference>
<gene>
    <name evidence="1" type="primary">EPL1_1</name>
    <name evidence="1" type="ORF">LTR37_006001</name>
</gene>
<comment type="caution">
    <text evidence="1">The sequence shown here is derived from an EMBL/GenBank/DDBJ whole genome shotgun (WGS) entry which is preliminary data.</text>
</comment>
<name>A0ACC3NHU4_9PEZI</name>